<dbReference type="GO" id="GO:0003677">
    <property type="term" value="F:DNA binding"/>
    <property type="evidence" value="ECO:0007669"/>
    <property type="project" value="InterPro"/>
</dbReference>
<evidence type="ECO:0000313" key="5">
    <source>
        <dbReference type="EMBL" id="MBC8536330.1"/>
    </source>
</evidence>
<dbReference type="Pfam" id="PF16193">
    <property type="entry name" value="AAA_assoc_2"/>
    <property type="match status" value="1"/>
</dbReference>
<feature type="domain" description="AAA+ ATPase" evidence="4">
    <location>
        <begin position="37"/>
        <end position="152"/>
    </location>
</feature>
<dbReference type="GO" id="GO:0017116">
    <property type="term" value="F:single-stranded DNA helicase activity"/>
    <property type="evidence" value="ECO:0007669"/>
    <property type="project" value="TreeGrafter"/>
</dbReference>
<dbReference type="PANTHER" id="PTHR13779">
    <property type="entry name" value="WERNER HELICASE-INTERACTING PROTEIN 1 FAMILY MEMBER"/>
    <property type="match status" value="1"/>
</dbReference>
<dbReference type="Gene3D" id="3.40.50.300">
    <property type="entry name" value="P-loop containing nucleotide triphosphate hydrolases"/>
    <property type="match status" value="1"/>
</dbReference>
<keyword evidence="6" id="KW-1185">Reference proteome</keyword>
<dbReference type="InterPro" id="IPR021886">
    <property type="entry name" value="MgsA_C"/>
</dbReference>
<dbReference type="InterPro" id="IPR008824">
    <property type="entry name" value="RuvB-like_N"/>
</dbReference>
<sequence length="422" mass="46489">MQPLADRLRPRTLDEVAGQQHLIGASGVLRKIVESGVIPNMVFYGPPGIGKTTVANIISQVTSRRLYRLNGTTASIGDVKAIVDELDTFLTPDGALLYLDEIQYFNKKQQQTLLSHMENGKLTLIASTTENPYFYIYPAVLSRLTVFEFKPLKKEDVESVVLRAFDTLRGESGESFVLEQGVAGYLAAACAGDVRKAVGAAELAWLTCPPEDGQRRITLAACEAVAQRSSMRYDRDGDSHFDLLSALHKSIRGSDPDAAVHYLARLLLADDLPSVCRRLLAIASEDVGLAWPQAVSIVKSCVDSALQLGMPEARLPLTEAALLLATAPKSNSALMAIERAIADIQAGRIGDVPDHLKDGHYAGAEKLGHAVGYRYPHDFEHHYTPQQYLPDELKGAHYYDYGPNKFEQANKNYWDEIKKKHR</sequence>
<dbReference type="SUPFAM" id="SSF48019">
    <property type="entry name" value="post-AAA+ oligomerization domain-like"/>
    <property type="match status" value="1"/>
</dbReference>
<gene>
    <name evidence="5" type="ORF">H8695_06435</name>
</gene>
<dbReference type="GO" id="GO:0000731">
    <property type="term" value="P:DNA synthesis involved in DNA repair"/>
    <property type="evidence" value="ECO:0007669"/>
    <property type="project" value="TreeGrafter"/>
</dbReference>
<dbReference type="FunFam" id="1.10.3710.10:FF:000003">
    <property type="entry name" value="ATPase, AAA family protein"/>
    <property type="match status" value="1"/>
</dbReference>
<dbReference type="Pfam" id="PF12002">
    <property type="entry name" value="MgsA_C"/>
    <property type="match status" value="1"/>
</dbReference>
<dbReference type="GO" id="GO:0008047">
    <property type="term" value="F:enzyme activator activity"/>
    <property type="evidence" value="ECO:0007669"/>
    <property type="project" value="TreeGrafter"/>
</dbReference>
<dbReference type="InterPro" id="IPR032423">
    <property type="entry name" value="AAA_assoc_2"/>
</dbReference>
<keyword evidence="3" id="KW-0067">ATP-binding</keyword>
<dbReference type="EMBL" id="JACRSP010000002">
    <property type="protein sequence ID" value="MBC8536330.1"/>
    <property type="molecule type" value="Genomic_DNA"/>
</dbReference>
<keyword evidence="2" id="KW-0547">Nucleotide-binding</keyword>
<dbReference type="CDD" id="cd18139">
    <property type="entry name" value="HLD_clamp_RarA"/>
    <property type="match status" value="1"/>
</dbReference>
<dbReference type="AlphaFoldDB" id="A0A926HUV5"/>
<reference evidence="5" key="1">
    <citation type="submission" date="2020-08" db="EMBL/GenBank/DDBJ databases">
        <title>Genome public.</title>
        <authorList>
            <person name="Liu C."/>
            <person name="Sun Q."/>
        </authorList>
    </citation>
    <scope>NUCLEOTIDE SEQUENCE</scope>
    <source>
        <strain evidence="5">BX7</strain>
    </source>
</reference>
<dbReference type="InterPro" id="IPR051314">
    <property type="entry name" value="AAA_ATPase_RarA/MGS1/WRNIP1"/>
</dbReference>
<dbReference type="InterPro" id="IPR027417">
    <property type="entry name" value="P-loop_NTPase"/>
</dbReference>
<dbReference type="GO" id="GO:0005524">
    <property type="term" value="F:ATP binding"/>
    <property type="evidence" value="ECO:0007669"/>
    <property type="project" value="UniProtKB-KW"/>
</dbReference>
<evidence type="ECO:0000256" key="2">
    <source>
        <dbReference type="ARBA" id="ARBA00022741"/>
    </source>
</evidence>
<evidence type="ECO:0000259" key="4">
    <source>
        <dbReference type="SMART" id="SM00382"/>
    </source>
</evidence>
<dbReference type="GO" id="GO:0006261">
    <property type="term" value="P:DNA-templated DNA replication"/>
    <property type="evidence" value="ECO:0007669"/>
    <property type="project" value="TreeGrafter"/>
</dbReference>
<evidence type="ECO:0000313" key="6">
    <source>
        <dbReference type="Proteomes" id="UP000620366"/>
    </source>
</evidence>
<dbReference type="CDD" id="cd00009">
    <property type="entry name" value="AAA"/>
    <property type="match status" value="1"/>
</dbReference>
<proteinExistence type="inferred from homology"/>
<protein>
    <submittedName>
        <fullName evidence="5">Replication-associated recombination protein A</fullName>
    </submittedName>
</protein>
<dbReference type="InterPro" id="IPR003593">
    <property type="entry name" value="AAA+_ATPase"/>
</dbReference>
<dbReference type="SUPFAM" id="SSF52540">
    <property type="entry name" value="P-loop containing nucleoside triphosphate hydrolases"/>
    <property type="match status" value="1"/>
</dbReference>
<dbReference type="Proteomes" id="UP000620366">
    <property type="component" value="Unassembled WGS sequence"/>
</dbReference>
<evidence type="ECO:0000256" key="3">
    <source>
        <dbReference type="ARBA" id="ARBA00022840"/>
    </source>
</evidence>
<accession>A0A926HUV5</accession>
<comment type="caution">
    <text evidence="5">The sequence shown here is derived from an EMBL/GenBank/DDBJ whole genome shotgun (WGS) entry which is preliminary data.</text>
</comment>
<dbReference type="PANTHER" id="PTHR13779:SF7">
    <property type="entry name" value="ATPASE WRNIP1"/>
    <property type="match status" value="1"/>
</dbReference>
<dbReference type="FunFam" id="1.20.272.10:FF:000001">
    <property type="entry name" value="Putative AAA family ATPase"/>
    <property type="match status" value="1"/>
</dbReference>
<comment type="similarity">
    <text evidence="1">Belongs to the AAA ATPase family. RarA/MGS1/WRNIP1 subfamily.</text>
</comment>
<name>A0A926HUV5_9FIRM</name>
<organism evidence="5 6">
    <name type="scientific">Feifania hominis</name>
    <dbReference type="NCBI Taxonomy" id="2763660"/>
    <lineage>
        <taxon>Bacteria</taxon>
        <taxon>Bacillati</taxon>
        <taxon>Bacillota</taxon>
        <taxon>Clostridia</taxon>
        <taxon>Eubacteriales</taxon>
        <taxon>Feifaniaceae</taxon>
        <taxon>Feifania</taxon>
    </lineage>
</organism>
<evidence type="ECO:0000256" key="1">
    <source>
        <dbReference type="ARBA" id="ARBA00008959"/>
    </source>
</evidence>
<dbReference type="RefSeq" id="WP_249300099.1">
    <property type="nucleotide sequence ID" value="NZ_JACRSP010000002.1"/>
</dbReference>
<dbReference type="Gene3D" id="1.20.272.10">
    <property type="match status" value="1"/>
</dbReference>
<dbReference type="SMART" id="SM00382">
    <property type="entry name" value="AAA"/>
    <property type="match status" value="1"/>
</dbReference>
<dbReference type="InterPro" id="IPR008921">
    <property type="entry name" value="DNA_pol3_clamp-load_cplx_C"/>
</dbReference>
<dbReference type="GO" id="GO:0009378">
    <property type="term" value="F:four-way junction helicase activity"/>
    <property type="evidence" value="ECO:0007669"/>
    <property type="project" value="InterPro"/>
</dbReference>
<dbReference type="Pfam" id="PF05496">
    <property type="entry name" value="RuvB_N"/>
    <property type="match status" value="1"/>
</dbReference>
<dbReference type="Gene3D" id="1.10.8.60">
    <property type="match status" value="1"/>
</dbReference>
<dbReference type="Gene3D" id="1.10.3710.10">
    <property type="entry name" value="DNA polymerase III clamp loader subunits, C-terminal domain"/>
    <property type="match status" value="1"/>
</dbReference>
<dbReference type="GO" id="GO:0006310">
    <property type="term" value="P:DNA recombination"/>
    <property type="evidence" value="ECO:0007669"/>
    <property type="project" value="InterPro"/>
</dbReference>